<feature type="compositionally biased region" description="Basic and acidic residues" evidence="7">
    <location>
        <begin position="162"/>
        <end position="184"/>
    </location>
</feature>
<sequence>MDPQIDLPDLVEDLQVNIDELRSTLSPLLPPHTLAKTSGSLPVLEKAKLYVLFAYAIESLLFSTLQASGIDAKAHAIFPELARLKTYFGKIKAAEDFLADRAQKDARARLDVGAAQRFIRHGLGGNERYDEMRRARMAGEKERALLKARELVNRTFSDGEGDATKKRGVEGGEGDRTNSKKLKGETAGGEVAVGEVAVGETAEGETAEDETAEGEAEREERDDDDDEADADTPPPAPKRGRKGGKPAVDLPTSDAAATKKKRGRPSKSAKPAADTASPTAPPQQDTPARATRSSATRAKAPAKGRGKK</sequence>
<evidence type="ECO:0000256" key="3">
    <source>
        <dbReference type="ARBA" id="ARBA00022552"/>
    </source>
</evidence>
<protein>
    <recommendedName>
        <fullName evidence="6">Exosome complex protein</fullName>
    </recommendedName>
</protein>
<evidence type="ECO:0000256" key="1">
    <source>
        <dbReference type="ARBA" id="ARBA00004123"/>
    </source>
</evidence>
<dbReference type="GO" id="GO:0005730">
    <property type="term" value="C:nucleolus"/>
    <property type="evidence" value="ECO:0007669"/>
    <property type="project" value="TreeGrafter"/>
</dbReference>
<feature type="compositionally biased region" description="Low complexity" evidence="7">
    <location>
        <begin position="268"/>
        <end position="278"/>
    </location>
</feature>
<comment type="similarity">
    <text evidence="2 6">Belongs to the C1D family.</text>
</comment>
<dbReference type="InterPro" id="IPR011082">
    <property type="entry name" value="Exosome-assoc_fac/DNA_repair"/>
</dbReference>
<evidence type="ECO:0000256" key="4">
    <source>
        <dbReference type="ARBA" id="ARBA00022884"/>
    </source>
</evidence>
<proteinExistence type="inferred from homology"/>
<evidence type="ECO:0000256" key="6">
    <source>
        <dbReference type="RuleBase" id="RU368003"/>
    </source>
</evidence>
<dbReference type="GeneID" id="54344940"/>
<dbReference type="GO" id="GO:0000178">
    <property type="term" value="C:exosome (RNase complex)"/>
    <property type="evidence" value="ECO:0007669"/>
    <property type="project" value="TreeGrafter"/>
</dbReference>
<dbReference type="GO" id="GO:0003723">
    <property type="term" value="F:RNA binding"/>
    <property type="evidence" value="ECO:0007669"/>
    <property type="project" value="UniProtKB-UniRule"/>
</dbReference>
<feature type="compositionally biased region" description="Low complexity" evidence="7">
    <location>
        <begin position="286"/>
        <end position="299"/>
    </location>
</feature>
<evidence type="ECO:0000256" key="7">
    <source>
        <dbReference type="SAM" id="MobiDB-lite"/>
    </source>
</evidence>
<gene>
    <name evidence="8" type="ORF">M421DRAFT_120793</name>
</gene>
<dbReference type="InterPro" id="IPR007146">
    <property type="entry name" value="Sas10/Utp3/C1D"/>
</dbReference>
<keyword evidence="5 6" id="KW-0539">Nucleus</keyword>
<organism evidence="8 9">
    <name type="scientific">Didymella exigua CBS 183.55</name>
    <dbReference type="NCBI Taxonomy" id="1150837"/>
    <lineage>
        <taxon>Eukaryota</taxon>
        <taxon>Fungi</taxon>
        <taxon>Dikarya</taxon>
        <taxon>Ascomycota</taxon>
        <taxon>Pezizomycotina</taxon>
        <taxon>Dothideomycetes</taxon>
        <taxon>Pleosporomycetidae</taxon>
        <taxon>Pleosporales</taxon>
        <taxon>Pleosporineae</taxon>
        <taxon>Didymellaceae</taxon>
        <taxon>Didymella</taxon>
    </lineage>
</organism>
<dbReference type="Proteomes" id="UP000800082">
    <property type="component" value="Unassembled WGS sequence"/>
</dbReference>
<evidence type="ECO:0000256" key="5">
    <source>
        <dbReference type="ARBA" id="ARBA00023242"/>
    </source>
</evidence>
<evidence type="ECO:0000256" key="2">
    <source>
        <dbReference type="ARBA" id="ARBA00009154"/>
    </source>
</evidence>
<dbReference type="AlphaFoldDB" id="A0A6A5S7G9"/>
<dbReference type="GO" id="GO:0010468">
    <property type="term" value="P:regulation of gene expression"/>
    <property type="evidence" value="ECO:0007669"/>
    <property type="project" value="TreeGrafter"/>
</dbReference>
<dbReference type="EMBL" id="ML978956">
    <property type="protein sequence ID" value="KAF1934426.1"/>
    <property type="molecule type" value="Genomic_DNA"/>
</dbReference>
<feature type="compositionally biased region" description="Acidic residues" evidence="7">
    <location>
        <begin position="202"/>
        <end position="230"/>
    </location>
</feature>
<dbReference type="OrthoDB" id="1421013at2759"/>
<dbReference type="GO" id="GO:0000460">
    <property type="term" value="P:maturation of 5.8S rRNA"/>
    <property type="evidence" value="ECO:0007669"/>
    <property type="project" value="TreeGrafter"/>
</dbReference>
<dbReference type="RefSeq" id="XP_033454674.1">
    <property type="nucleotide sequence ID" value="XM_033587294.1"/>
</dbReference>
<accession>A0A6A5S7G9</accession>
<feature type="region of interest" description="Disordered" evidence="7">
    <location>
        <begin position="157"/>
        <end position="308"/>
    </location>
</feature>
<name>A0A6A5S7G9_9PLEO</name>
<evidence type="ECO:0000313" key="9">
    <source>
        <dbReference type="Proteomes" id="UP000800082"/>
    </source>
</evidence>
<dbReference type="GO" id="GO:0003677">
    <property type="term" value="F:DNA binding"/>
    <property type="evidence" value="ECO:0007669"/>
    <property type="project" value="TreeGrafter"/>
</dbReference>
<keyword evidence="3 6" id="KW-0698">rRNA processing</keyword>
<feature type="compositionally biased region" description="Basic residues" evidence="7">
    <location>
        <begin position="258"/>
        <end position="267"/>
    </location>
</feature>
<reference evidence="8" key="1">
    <citation type="journal article" date="2020" name="Stud. Mycol.">
        <title>101 Dothideomycetes genomes: a test case for predicting lifestyles and emergence of pathogens.</title>
        <authorList>
            <person name="Haridas S."/>
            <person name="Albert R."/>
            <person name="Binder M."/>
            <person name="Bloem J."/>
            <person name="Labutti K."/>
            <person name="Salamov A."/>
            <person name="Andreopoulos B."/>
            <person name="Baker S."/>
            <person name="Barry K."/>
            <person name="Bills G."/>
            <person name="Bluhm B."/>
            <person name="Cannon C."/>
            <person name="Castanera R."/>
            <person name="Culley D."/>
            <person name="Daum C."/>
            <person name="Ezra D."/>
            <person name="Gonzalez J."/>
            <person name="Henrissat B."/>
            <person name="Kuo A."/>
            <person name="Liang C."/>
            <person name="Lipzen A."/>
            <person name="Lutzoni F."/>
            <person name="Magnuson J."/>
            <person name="Mondo S."/>
            <person name="Nolan M."/>
            <person name="Ohm R."/>
            <person name="Pangilinan J."/>
            <person name="Park H.-J."/>
            <person name="Ramirez L."/>
            <person name="Alfaro M."/>
            <person name="Sun H."/>
            <person name="Tritt A."/>
            <person name="Yoshinaga Y."/>
            <person name="Zwiers L.-H."/>
            <person name="Turgeon B."/>
            <person name="Goodwin S."/>
            <person name="Spatafora J."/>
            <person name="Crous P."/>
            <person name="Grigoriev I."/>
        </authorList>
    </citation>
    <scope>NUCLEOTIDE SEQUENCE</scope>
    <source>
        <strain evidence="8">CBS 183.55</strain>
    </source>
</reference>
<comment type="subcellular location">
    <subcellularLocation>
        <location evidence="1 6">Nucleus</location>
    </subcellularLocation>
</comment>
<evidence type="ECO:0000313" key="8">
    <source>
        <dbReference type="EMBL" id="KAF1934426.1"/>
    </source>
</evidence>
<keyword evidence="9" id="KW-1185">Reference proteome</keyword>
<feature type="compositionally biased region" description="Low complexity" evidence="7">
    <location>
        <begin position="188"/>
        <end position="201"/>
    </location>
</feature>
<keyword evidence="4 6" id="KW-0694">RNA-binding</keyword>
<dbReference type="Pfam" id="PF04000">
    <property type="entry name" value="Sas10_Utp3"/>
    <property type="match status" value="1"/>
</dbReference>
<dbReference type="PANTHER" id="PTHR15341">
    <property type="entry name" value="SUN-COR STEROID HORMONE RECEPTOR CO-REPRESSOR"/>
    <property type="match status" value="1"/>
</dbReference>
<dbReference type="PANTHER" id="PTHR15341:SF3">
    <property type="entry name" value="NUCLEAR NUCLEIC ACID-BINDING PROTEIN C1D"/>
    <property type="match status" value="1"/>
</dbReference>
<comment type="function">
    <text evidence="6">Required for exosome-dependent processing of pre-rRNA and small nucleolar RNA (snRNA) precursors. Involved in processing of 35S pre-rRNA at the A0, A1 and A2 sites.</text>
</comment>